<gene>
    <name evidence="2" type="ORF">PIIN_08082</name>
</gene>
<feature type="compositionally biased region" description="Polar residues" evidence="1">
    <location>
        <begin position="924"/>
        <end position="933"/>
    </location>
</feature>
<dbReference type="eggNOG" id="ENOG502S52W">
    <property type="taxonomic scope" value="Eukaryota"/>
</dbReference>
<dbReference type="Proteomes" id="UP000007148">
    <property type="component" value="Unassembled WGS sequence"/>
</dbReference>
<proteinExistence type="predicted"/>
<dbReference type="OMA" id="DDIMAGS"/>
<feature type="region of interest" description="Disordered" evidence="1">
    <location>
        <begin position="371"/>
        <end position="392"/>
    </location>
</feature>
<evidence type="ECO:0000256" key="1">
    <source>
        <dbReference type="SAM" id="MobiDB-lite"/>
    </source>
</evidence>
<feature type="region of interest" description="Disordered" evidence="1">
    <location>
        <begin position="223"/>
        <end position="287"/>
    </location>
</feature>
<name>G4TS35_SERID</name>
<sequence length="952" mass="101275">MPANRSNSPPAPSYLSQSKAEAILSEVRPTKVRTETLICINVFLDELLWLVLSTARSFSTDRLKVSLVKVLPTTLGKDALLEAEVELKAYWEKTGLHVLKALESAPSPSTTEFPLQAAFELLRHKCEAYSTLGELDEDADVESRLQTRMLQASSNPPNATAVAPAALYLTAVLEHICEHILGNLARVVGRDASRATAQVGDLYVALCEDDTIYGLFKTMKVQEQIDRQSKGSRPRRSKSFVRGDSSPLRATSPQPTPTGSTDNMRASADVNGGGLATTQPGHAPSSSDKLRALKMFKNGNSDAASNKEHQRSMSVMSKRTTLAFQDNEAESENGMQDFDDLMNSGTTMKVSLTPDRLKTFEIYNKQKLAKAKVTPAPPPNAEPAPPFKSLRPVASTKSIGRAQDLLEDRENATSPLSGKRNHSIATPGEVGIRVNPARRGSDSSTPPTTNPALLRKASATGPSMAPGPSSYTNSASSRRLGEPMDMSNGMPKRNRTGPRGPARNRESLDLDEVMDVDDEIAFGPPPMMPKAASASGTSSSTRDLIDFLSEGPPEQPSLPPLQTNNLNVTEKPQKSGRLRSMFSRNSARPSTEALPTMNNSASTNNVSRATNGSVSLGRSNSSLKKQRSVGNLDAPRAPPQPFPPVEYPRPPHYTRASAPPSPTLSSPQVQTPAGESASATGQSSHSQSLERARHVSVTRKAAPVWDGGNDQLPVPPVPNTPRSPGDTRPPPSPKASLSSNIATQSGHPVQFNTVASPKESQPSPSSPPTPSRRSGMVPAARSAGIPNLPAAKAVDVSDMRKKLSQATSVPEARLLVDLFLTQWGFPVNKEHELAGPLSPPVVLNGTSNDDGHGVSIVELLLGESSGSVGVPSHEGSSSSSYVQGQQTVYAQSPVSNSTDEPLTPSASQSTPRIPAPRGARIDTSKQTSPSVANGPSPVHHHRYGNTSPVVVS</sequence>
<feature type="compositionally biased region" description="Polar residues" evidence="1">
    <location>
        <begin position="276"/>
        <end position="287"/>
    </location>
</feature>
<feature type="region of interest" description="Disordered" evidence="1">
    <location>
        <begin position="404"/>
        <end position="740"/>
    </location>
</feature>
<dbReference type="EMBL" id="CAFZ01000282">
    <property type="protein sequence ID" value="CCA74128.1"/>
    <property type="molecule type" value="Genomic_DNA"/>
</dbReference>
<feature type="compositionally biased region" description="Low complexity" evidence="1">
    <location>
        <begin position="865"/>
        <end position="886"/>
    </location>
</feature>
<evidence type="ECO:0000313" key="2">
    <source>
        <dbReference type="EMBL" id="CCA74128.1"/>
    </source>
</evidence>
<dbReference type="STRING" id="1109443.G4TS35"/>
<organism evidence="2 3">
    <name type="scientific">Serendipita indica (strain DSM 11827)</name>
    <name type="common">Root endophyte fungus</name>
    <name type="synonym">Piriformospora indica</name>
    <dbReference type="NCBI Taxonomy" id="1109443"/>
    <lineage>
        <taxon>Eukaryota</taxon>
        <taxon>Fungi</taxon>
        <taxon>Dikarya</taxon>
        <taxon>Basidiomycota</taxon>
        <taxon>Agaricomycotina</taxon>
        <taxon>Agaricomycetes</taxon>
        <taxon>Sebacinales</taxon>
        <taxon>Serendipitaceae</taxon>
        <taxon>Serendipita</taxon>
    </lineage>
</organism>
<feature type="compositionally biased region" description="Low complexity" evidence="1">
    <location>
        <begin position="529"/>
        <end position="541"/>
    </location>
</feature>
<dbReference type="GO" id="GO:0046982">
    <property type="term" value="F:protein heterodimerization activity"/>
    <property type="evidence" value="ECO:0007669"/>
    <property type="project" value="InterPro"/>
</dbReference>
<dbReference type="InterPro" id="IPR009072">
    <property type="entry name" value="Histone-fold"/>
</dbReference>
<feature type="region of interest" description="Disordered" evidence="1">
    <location>
        <begin position="865"/>
        <end position="952"/>
    </location>
</feature>
<feature type="region of interest" description="Disordered" evidence="1">
    <location>
        <begin position="752"/>
        <end position="784"/>
    </location>
</feature>
<dbReference type="OrthoDB" id="5382203at2759"/>
<dbReference type="InParanoid" id="G4TS35"/>
<feature type="compositionally biased region" description="Polar residues" evidence="1">
    <location>
        <begin position="248"/>
        <end position="264"/>
    </location>
</feature>
<feature type="compositionally biased region" description="Polar residues" evidence="1">
    <location>
        <begin position="668"/>
        <end position="687"/>
    </location>
</feature>
<keyword evidence="3" id="KW-1185">Reference proteome</keyword>
<feature type="compositionally biased region" description="Polar residues" evidence="1">
    <location>
        <begin position="442"/>
        <end position="451"/>
    </location>
</feature>
<feature type="compositionally biased region" description="Polar residues" evidence="1">
    <location>
        <begin position="560"/>
        <end position="570"/>
    </location>
</feature>
<evidence type="ECO:0000313" key="3">
    <source>
        <dbReference type="Proteomes" id="UP000007148"/>
    </source>
</evidence>
<accession>G4TS35</accession>
<dbReference type="HOGENOM" id="CLU_010592_0_0_1"/>
<feature type="compositionally biased region" description="Pro residues" evidence="1">
    <location>
        <begin position="375"/>
        <end position="386"/>
    </location>
</feature>
<comment type="caution">
    <text evidence="2">The sequence shown here is derived from an EMBL/GenBank/DDBJ whole genome shotgun (WGS) entry which is preliminary data.</text>
</comment>
<dbReference type="Gene3D" id="1.10.20.10">
    <property type="entry name" value="Histone, subunit A"/>
    <property type="match status" value="1"/>
</dbReference>
<feature type="compositionally biased region" description="Pro residues" evidence="1">
    <location>
        <begin position="636"/>
        <end position="651"/>
    </location>
</feature>
<feature type="compositionally biased region" description="Basic residues" evidence="1">
    <location>
        <begin position="230"/>
        <end position="239"/>
    </location>
</feature>
<feature type="compositionally biased region" description="Polar residues" evidence="1">
    <location>
        <begin position="887"/>
        <end position="911"/>
    </location>
</feature>
<reference evidence="2 3" key="1">
    <citation type="journal article" date="2011" name="PLoS Pathog.">
        <title>Endophytic Life Strategies Decoded by Genome and Transcriptome Analyses of the Mutualistic Root Symbiont Piriformospora indica.</title>
        <authorList>
            <person name="Zuccaro A."/>
            <person name="Lahrmann U."/>
            <person name="Guldener U."/>
            <person name="Langen G."/>
            <person name="Pfiffi S."/>
            <person name="Biedenkopf D."/>
            <person name="Wong P."/>
            <person name="Samans B."/>
            <person name="Grimm C."/>
            <person name="Basiewicz M."/>
            <person name="Murat C."/>
            <person name="Martin F."/>
            <person name="Kogel K.H."/>
        </authorList>
    </citation>
    <scope>NUCLEOTIDE SEQUENCE [LARGE SCALE GENOMIC DNA]</scope>
    <source>
        <strain evidence="2 3">DSM 11827</strain>
    </source>
</reference>
<feature type="compositionally biased region" description="Polar residues" evidence="1">
    <location>
        <begin position="596"/>
        <end position="623"/>
    </location>
</feature>
<feature type="compositionally biased region" description="Acidic residues" evidence="1">
    <location>
        <begin position="509"/>
        <end position="520"/>
    </location>
</feature>
<dbReference type="AlphaFoldDB" id="G4TS35"/>
<feature type="compositionally biased region" description="Pro residues" evidence="1">
    <location>
        <begin position="713"/>
        <end position="733"/>
    </location>
</feature>
<protein>
    <submittedName>
        <fullName evidence="2">Uncharacterized protein</fullName>
    </submittedName>
</protein>